<comment type="subcellular location">
    <subcellularLocation>
        <location evidence="1">Secreted</location>
    </subcellularLocation>
</comment>
<sequence>MEKILLFSVLLFGPTWAFFRQFVGIRGQLSCGKVPLQTATVTLWNKKLIGSDSEMARTVTDRNGAFEIQGNDTSLLSLNVLLRVTHHCKEKQPCRTVVDLPVPSEFITRSDGVTKWFPAGHLNMAYRFPDETRACDKY</sequence>
<dbReference type="GO" id="GO:0005576">
    <property type="term" value="C:extracellular region"/>
    <property type="evidence" value="ECO:0007669"/>
    <property type="project" value="UniProtKB-SubCell"/>
</dbReference>
<keyword evidence="3" id="KW-0964">Secreted</keyword>
<evidence type="ECO:0000256" key="5">
    <source>
        <dbReference type="SAM" id="SignalP"/>
    </source>
</evidence>
<feature type="chain" id="PRO_5043124648" evidence="5">
    <location>
        <begin position="18"/>
        <end position="138"/>
    </location>
</feature>
<reference evidence="6 7" key="2">
    <citation type="submission" date="2018-11" db="EMBL/GenBank/DDBJ databases">
        <authorList>
            <consortium name="Pathogen Informatics"/>
        </authorList>
    </citation>
    <scope>NUCLEOTIDE SEQUENCE [LARGE SCALE GENOMIC DNA]</scope>
</reference>
<protein>
    <submittedName>
        <fullName evidence="8">Transthyretin-like family protein</fullName>
    </submittedName>
</protein>
<keyword evidence="7" id="KW-1185">Reference proteome</keyword>
<evidence type="ECO:0000256" key="2">
    <source>
        <dbReference type="ARBA" id="ARBA00010112"/>
    </source>
</evidence>
<comment type="similarity">
    <text evidence="2">Belongs to the nematode transthyretin-like family.</text>
</comment>
<dbReference type="Pfam" id="PF01060">
    <property type="entry name" value="TTR-52"/>
    <property type="match status" value="1"/>
</dbReference>
<dbReference type="WBParaSite" id="NBR_0000276201-mRNA-1">
    <property type="protein sequence ID" value="NBR_0000276201-mRNA-1"/>
    <property type="gene ID" value="NBR_0000276201"/>
</dbReference>
<evidence type="ECO:0000256" key="4">
    <source>
        <dbReference type="ARBA" id="ARBA00022729"/>
    </source>
</evidence>
<dbReference type="Gene3D" id="2.60.40.3330">
    <property type="match status" value="1"/>
</dbReference>
<organism evidence="8">
    <name type="scientific">Nippostrongylus brasiliensis</name>
    <name type="common">Rat hookworm</name>
    <dbReference type="NCBI Taxonomy" id="27835"/>
    <lineage>
        <taxon>Eukaryota</taxon>
        <taxon>Metazoa</taxon>
        <taxon>Ecdysozoa</taxon>
        <taxon>Nematoda</taxon>
        <taxon>Chromadorea</taxon>
        <taxon>Rhabditida</taxon>
        <taxon>Rhabditina</taxon>
        <taxon>Rhabditomorpha</taxon>
        <taxon>Strongyloidea</taxon>
        <taxon>Heligmosomidae</taxon>
        <taxon>Nippostrongylus</taxon>
    </lineage>
</organism>
<evidence type="ECO:0000313" key="8">
    <source>
        <dbReference type="WBParaSite" id="NBR_0000276201-mRNA-1"/>
    </source>
</evidence>
<name>A0A0N4XJR0_NIPBR</name>
<evidence type="ECO:0000313" key="6">
    <source>
        <dbReference type="EMBL" id="VDL66352.1"/>
    </source>
</evidence>
<dbReference type="OrthoDB" id="5837678at2759"/>
<dbReference type="PANTHER" id="PTHR21700:SF112">
    <property type="entry name" value="TRANSTHYRETIN-RELATED FAMILY DOMAIN"/>
    <property type="match status" value="1"/>
</dbReference>
<dbReference type="AlphaFoldDB" id="A0A0N4XJR0"/>
<reference evidence="8" key="1">
    <citation type="submission" date="2017-02" db="UniProtKB">
        <authorList>
            <consortium name="WormBaseParasite"/>
        </authorList>
    </citation>
    <scope>IDENTIFICATION</scope>
</reference>
<evidence type="ECO:0000313" key="7">
    <source>
        <dbReference type="Proteomes" id="UP000271162"/>
    </source>
</evidence>
<accession>A0A0N4XJR0</accession>
<dbReference type="InterPro" id="IPR001534">
    <property type="entry name" value="Transthyretin-like"/>
</dbReference>
<proteinExistence type="inferred from homology"/>
<evidence type="ECO:0000256" key="3">
    <source>
        <dbReference type="ARBA" id="ARBA00022525"/>
    </source>
</evidence>
<gene>
    <name evidence="6" type="ORF">NBR_LOCUS2763</name>
</gene>
<dbReference type="Proteomes" id="UP000271162">
    <property type="component" value="Unassembled WGS sequence"/>
</dbReference>
<dbReference type="EMBL" id="UYSL01003478">
    <property type="protein sequence ID" value="VDL66352.1"/>
    <property type="molecule type" value="Genomic_DNA"/>
</dbReference>
<keyword evidence="4 5" id="KW-0732">Signal</keyword>
<dbReference type="InterPro" id="IPR038479">
    <property type="entry name" value="Transthyretin-like_sf"/>
</dbReference>
<dbReference type="PANTHER" id="PTHR21700">
    <property type="entry name" value="TRANSTHYRETIN-LIKE FAMILY PROTEIN-RELATED"/>
    <property type="match status" value="1"/>
</dbReference>
<feature type="signal peptide" evidence="5">
    <location>
        <begin position="1"/>
        <end position="17"/>
    </location>
</feature>
<dbReference type="GO" id="GO:0009986">
    <property type="term" value="C:cell surface"/>
    <property type="evidence" value="ECO:0007669"/>
    <property type="project" value="InterPro"/>
</dbReference>
<dbReference type="OMA" id="THHCKEK"/>
<evidence type="ECO:0000256" key="1">
    <source>
        <dbReference type="ARBA" id="ARBA00004613"/>
    </source>
</evidence>